<evidence type="ECO:0000256" key="6">
    <source>
        <dbReference type="ARBA" id="ARBA00022989"/>
    </source>
</evidence>
<keyword evidence="7 9" id="KW-0333">Golgi apparatus</keyword>
<dbReference type="GO" id="GO:0000139">
    <property type="term" value="C:Golgi membrane"/>
    <property type="evidence" value="ECO:0007669"/>
    <property type="project" value="UniProtKB-SubCell"/>
</dbReference>
<dbReference type="EnsemblProtists" id="EOD27436">
    <property type="protein sequence ID" value="EOD27436"/>
    <property type="gene ID" value="EMIHUDRAFT_235769"/>
</dbReference>
<evidence type="ECO:0000256" key="7">
    <source>
        <dbReference type="ARBA" id="ARBA00023034"/>
    </source>
</evidence>
<keyword evidence="8 9" id="KW-0472">Membrane</keyword>
<dbReference type="eggNOG" id="KOG3094">
    <property type="taxonomic scope" value="Eukaryota"/>
</dbReference>
<keyword evidence="5 9" id="KW-0653">Protein transport</keyword>
<dbReference type="InterPro" id="IPR005578">
    <property type="entry name" value="Yif1_fam"/>
</dbReference>
<dbReference type="GO" id="GO:0006888">
    <property type="term" value="P:endoplasmic reticulum to Golgi vesicle-mediated transport"/>
    <property type="evidence" value="ECO:0007669"/>
    <property type="project" value="UniProtKB-UniRule"/>
</dbReference>
<proteinExistence type="inferred from homology"/>
<keyword evidence="3 9" id="KW-0812">Transmembrane</keyword>
<evidence type="ECO:0000256" key="5">
    <source>
        <dbReference type="ARBA" id="ARBA00022927"/>
    </source>
</evidence>
<dbReference type="GO" id="GO:0005789">
    <property type="term" value="C:endoplasmic reticulum membrane"/>
    <property type="evidence" value="ECO:0007669"/>
    <property type="project" value="UniProtKB-SubCell"/>
</dbReference>
<keyword evidence="4 9" id="KW-0256">Endoplasmic reticulum</keyword>
<dbReference type="GeneID" id="17257905"/>
<evidence type="ECO:0000256" key="2">
    <source>
        <dbReference type="ARBA" id="ARBA00022448"/>
    </source>
</evidence>
<comment type="similarity">
    <text evidence="1 9">Belongs to the YIF1 family.</text>
</comment>
<protein>
    <recommendedName>
        <fullName evidence="9">Protein YIF1</fullName>
    </recommendedName>
</protein>
<dbReference type="HOGENOM" id="CLU_047877_1_1_1"/>
<dbReference type="RefSeq" id="XP_005764179.1">
    <property type="nucleotide sequence ID" value="XM_005764122.1"/>
</dbReference>
<evidence type="ECO:0000256" key="4">
    <source>
        <dbReference type="ARBA" id="ARBA00022824"/>
    </source>
</evidence>
<sequence>MAMNYAGQAQGQLNRYTGSTLATLRYYFAVNQLYVLRKLRVIALPFRHKEWDRRLGEDGAPLPPKADVNAPDLYLPLMAYVTYILAYGFTLGAEGKFTSPDVLGAAGSSGLGVLVLETAMLKFGLYLRGAAVPVLDSVALSGYKFLGAVVTLAASRLCGSYGHWSALLICTLLLGTFVVKMLRAFARPAGFTPGFLTQGGRTARQDYLLWGVGALQFPWLWYLCRIPSSQP</sequence>
<dbReference type="Proteomes" id="UP000013827">
    <property type="component" value="Unassembled WGS sequence"/>
</dbReference>
<dbReference type="GO" id="GO:0015031">
    <property type="term" value="P:protein transport"/>
    <property type="evidence" value="ECO:0007669"/>
    <property type="project" value="UniProtKB-KW"/>
</dbReference>
<evidence type="ECO:0000256" key="1">
    <source>
        <dbReference type="ARBA" id="ARBA00009727"/>
    </source>
</evidence>
<dbReference type="KEGG" id="ehx:EMIHUDRAFT_247738"/>
<evidence type="ECO:0000313" key="10">
    <source>
        <dbReference type="EnsemblProtists" id="EOD27436"/>
    </source>
</evidence>
<keyword evidence="6 9" id="KW-1133">Transmembrane helix</keyword>
<feature type="transmembrane region" description="Helical" evidence="9">
    <location>
        <begin position="102"/>
        <end position="121"/>
    </location>
</feature>
<reference evidence="10" key="2">
    <citation type="submission" date="2024-10" db="UniProtKB">
        <authorList>
            <consortium name="EnsemblProtists"/>
        </authorList>
    </citation>
    <scope>IDENTIFICATION</scope>
</reference>
<dbReference type="AlphaFoldDB" id="A0A0D3JVA1"/>
<comment type="subcellular location">
    <subcellularLocation>
        <location evidence="9">Endoplasmic reticulum membrane</location>
        <topology evidence="9">Multi-pass membrane protein</topology>
    </subcellularLocation>
    <subcellularLocation>
        <location evidence="9">Golgi apparatus membrane</location>
        <topology evidence="9">Multi-pass membrane protein</topology>
    </subcellularLocation>
</comment>
<feature type="transmembrane region" description="Helical" evidence="9">
    <location>
        <begin position="166"/>
        <end position="187"/>
    </location>
</feature>
<dbReference type="EnsemblProtists" id="EOD11750">
    <property type="protein sequence ID" value="EOD11750"/>
    <property type="gene ID" value="EMIHUDRAFT_247738"/>
</dbReference>
<feature type="transmembrane region" description="Helical" evidence="9">
    <location>
        <begin position="207"/>
        <end position="224"/>
    </location>
</feature>
<dbReference type="KEGG" id="ehx:EMIHUDRAFT_235769"/>
<dbReference type="GO" id="GO:0005793">
    <property type="term" value="C:endoplasmic reticulum-Golgi intermediate compartment"/>
    <property type="evidence" value="ECO:0007669"/>
    <property type="project" value="UniProtKB-UniRule"/>
</dbReference>
<reference evidence="11" key="1">
    <citation type="journal article" date="2013" name="Nature">
        <title>Pan genome of the phytoplankton Emiliania underpins its global distribution.</title>
        <authorList>
            <person name="Read B.A."/>
            <person name="Kegel J."/>
            <person name="Klute M.J."/>
            <person name="Kuo A."/>
            <person name="Lefebvre S.C."/>
            <person name="Maumus F."/>
            <person name="Mayer C."/>
            <person name="Miller J."/>
            <person name="Monier A."/>
            <person name="Salamov A."/>
            <person name="Young J."/>
            <person name="Aguilar M."/>
            <person name="Claverie J.M."/>
            <person name="Frickenhaus S."/>
            <person name="Gonzalez K."/>
            <person name="Herman E.K."/>
            <person name="Lin Y.C."/>
            <person name="Napier J."/>
            <person name="Ogata H."/>
            <person name="Sarno A.F."/>
            <person name="Shmutz J."/>
            <person name="Schroeder D."/>
            <person name="de Vargas C."/>
            <person name="Verret F."/>
            <person name="von Dassow P."/>
            <person name="Valentin K."/>
            <person name="Van de Peer Y."/>
            <person name="Wheeler G."/>
            <person name="Dacks J.B."/>
            <person name="Delwiche C.F."/>
            <person name="Dyhrman S.T."/>
            <person name="Glockner G."/>
            <person name="John U."/>
            <person name="Richards T."/>
            <person name="Worden A.Z."/>
            <person name="Zhang X."/>
            <person name="Grigoriev I.V."/>
            <person name="Allen A.E."/>
            <person name="Bidle K."/>
            <person name="Borodovsky M."/>
            <person name="Bowler C."/>
            <person name="Brownlee C."/>
            <person name="Cock J.M."/>
            <person name="Elias M."/>
            <person name="Gladyshev V.N."/>
            <person name="Groth M."/>
            <person name="Guda C."/>
            <person name="Hadaegh A."/>
            <person name="Iglesias-Rodriguez M.D."/>
            <person name="Jenkins J."/>
            <person name="Jones B.M."/>
            <person name="Lawson T."/>
            <person name="Leese F."/>
            <person name="Lindquist E."/>
            <person name="Lobanov A."/>
            <person name="Lomsadze A."/>
            <person name="Malik S.B."/>
            <person name="Marsh M.E."/>
            <person name="Mackinder L."/>
            <person name="Mock T."/>
            <person name="Mueller-Roeber B."/>
            <person name="Pagarete A."/>
            <person name="Parker M."/>
            <person name="Probert I."/>
            <person name="Quesneville H."/>
            <person name="Raines C."/>
            <person name="Rensing S.A."/>
            <person name="Riano-Pachon D.M."/>
            <person name="Richier S."/>
            <person name="Rokitta S."/>
            <person name="Shiraiwa Y."/>
            <person name="Soanes D.M."/>
            <person name="van der Giezen M."/>
            <person name="Wahlund T.M."/>
            <person name="Williams B."/>
            <person name="Wilson W."/>
            <person name="Wolfe G."/>
            <person name="Wurch L.L."/>
        </authorList>
    </citation>
    <scope>NUCLEOTIDE SEQUENCE</scope>
</reference>
<evidence type="ECO:0000256" key="9">
    <source>
        <dbReference type="RuleBase" id="RU368073"/>
    </source>
</evidence>
<evidence type="ECO:0000313" key="11">
    <source>
        <dbReference type="Proteomes" id="UP000013827"/>
    </source>
</evidence>
<dbReference type="PANTHER" id="PTHR14083">
    <property type="entry name" value="YIP1 INTERACTING FACTOR HOMOLOG YIF1 PROTEIN"/>
    <property type="match status" value="1"/>
</dbReference>
<accession>A0A0D3JVA1</accession>
<dbReference type="Pfam" id="PF03878">
    <property type="entry name" value="YIF1"/>
    <property type="match status" value="1"/>
</dbReference>
<evidence type="ECO:0000256" key="8">
    <source>
        <dbReference type="ARBA" id="ARBA00023136"/>
    </source>
</evidence>
<organism evidence="10 11">
    <name type="scientific">Emiliania huxleyi (strain CCMP1516)</name>
    <dbReference type="NCBI Taxonomy" id="280463"/>
    <lineage>
        <taxon>Eukaryota</taxon>
        <taxon>Haptista</taxon>
        <taxon>Haptophyta</taxon>
        <taxon>Prymnesiophyceae</taxon>
        <taxon>Isochrysidales</taxon>
        <taxon>Noelaerhabdaceae</taxon>
        <taxon>Emiliania</taxon>
    </lineage>
</organism>
<dbReference type="PANTHER" id="PTHR14083:SF0">
    <property type="entry name" value="YIP1D-INTERACTING FACTOR 1, ISOFORM C"/>
    <property type="match status" value="1"/>
</dbReference>
<dbReference type="GO" id="GO:0030134">
    <property type="term" value="C:COPII-coated ER to Golgi transport vesicle"/>
    <property type="evidence" value="ECO:0007669"/>
    <property type="project" value="TreeGrafter"/>
</dbReference>
<dbReference type="PaxDb" id="2903-EOD11750"/>
<evidence type="ECO:0000256" key="3">
    <source>
        <dbReference type="ARBA" id="ARBA00022692"/>
    </source>
</evidence>
<comment type="function">
    <text evidence="9">Has a role in transport between endoplasmic reticulum and Golgi.</text>
</comment>
<keyword evidence="11" id="KW-1185">Reference proteome</keyword>
<dbReference type="STRING" id="2903.R1DB06"/>
<feature type="transmembrane region" description="Helical" evidence="9">
    <location>
        <begin position="73"/>
        <end position="90"/>
    </location>
</feature>
<dbReference type="GeneID" id="17272981"/>
<keyword evidence="2 9" id="KW-0813">Transport</keyword>
<feature type="transmembrane region" description="Helical" evidence="9">
    <location>
        <begin position="141"/>
        <end position="159"/>
    </location>
</feature>
<name>A0A0D3JVA1_EMIH1</name>
<dbReference type="RefSeq" id="XP_005779865.1">
    <property type="nucleotide sequence ID" value="XM_005779808.1"/>
</dbReference>